<feature type="region of interest" description="Disordered" evidence="1">
    <location>
        <begin position="1"/>
        <end position="20"/>
    </location>
</feature>
<dbReference type="Proteomes" id="UP001153269">
    <property type="component" value="Unassembled WGS sequence"/>
</dbReference>
<evidence type="ECO:0000313" key="2">
    <source>
        <dbReference type="EMBL" id="CAB1452752.1"/>
    </source>
</evidence>
<keyword evidence="3" id="KW-1185">Reference proteome</keyword>
<proteinExistence type="predicted"/>
<sequence>MGQSADVRASAHRRRAVQRSVSLTQWRIPLSPPPPHSHSIAAADPGTAGFVTSLTTQSALSHLDDP</sequence>
<reference evidence="2" key="1">
    <citation type="submission" date="2020-03" db="EMBL/GenBank/DDBJ databases">
        <authorList>
            <person name="Weist P."/>
        </authorList>
    </citation>
    <scope>NUCLEOTIDE SEQUENCE</scope>
</reference>
<comment type="caution">
    <text evidence="2">The sequence shown here is derived from an EMBL/GenBank/DDBJ whole genome shotgun (WGS) entry which is preliminary data.</text>
</comment>
<name>A0A9N7VH90_PLEPL</name>
<accession>A0A9N7VH90</accession>
<evidence type="ECO:0000256" key="1">
    <source>
        <dbReference type="SAM" id="MobiDB-lite"/>
    </source>
</evidence>
<dbReference type="EMBL" id="CADEAL010004142">
    <property type="protein sequence ID" value="CAB1452752.1"/>
    <property type="molecule type" value="Genomic_DNA"/>
</dbReference>
<organism evidence="2 3">
    <name type="scientific">Pleuronectes platessa</name>
    <name type="common">European plaice</name>
    <dbReference type="NCBI Taxonomy" id="8262"/>
    <lineage>
        <taxon>Eukaryota</taxon>
        <taxon>Metazoa</taxon>
        <taxon>Chordata</taxon>
        <taxon>Craniata</taxon>
        <taxon>Vertebrata</taxon>
        <taxon>Euteleostomi</taxon>
        <taxon>Actinopterygii</taxon>
        <taxon>Neopterygii</taxon>
        <taxon>Teleostei</taxon>
        <taxon>Neoteleostei</taxon>
        <taxon>Acanthomorphata</taxon>
        <taxon>Carangaria</taxon>
        <taxon>Pleuronectiformes</taxon>
        <taxon>Pleuronectoidei</taxon>
        <taxon>Pleuronectidae</taxon>
        <taxon>Pleuronectes</taxon>
    </lineage>
</organism>
<evidence type="ECO:0000313" key="3">
    <source>
        <dbReference type="Proteomes" id="UP001153269"/>
    </source>
</evidence>
<protein>
    <submittedName>
        <fullName evidence="2">Uncharacterized protein</fullName>
    </submittedName>
</protein>
<dbReference type="AlphaFoldDB" id="A0A9N7VH90"/>
<gene>
    <name evidence="2" type="ORF">PLEPLA_LOCUS40502</name>
</gene>